<dbReference type="Proteomes" id="UP000098246">
    <property type="component" value="Segment"/>
</dbReference>
<dbReference type="EMBL" id="FJ478159">
    <property type="protein sequence ID" value="AAB80764.1"/>
    <property type="molecule type" value="Genomic_DNA"/>
</dbReference>
<dbReference type="GeneID" id="8658586"/>
<evidence type="ECO:0000313" key="5">
    <source>
        <dbReference type="EMBL" id="AVR53449.1"/>
    </source>
</evidence>
<dbReference type="SMR" id="O37929"/>
<keyword evidence="3" id="KW-0946">Virion</keyword>
<dbReference type="Proteomes" id="UP000149016">
    <property type="component" value="Segment"/>
</dbReference>
<dbReference type="EMBL" id="KR296657">
    <property type="protein sequence ID" value="ANG65600.1"/>
    <property type="molecule type" value="Genomic_DNA"/>
</dbReference>
<reference evidence="3" key="1">
    <citation type="submission" date="2009-12" db="EMBL/GenBank/DDBJ databases">
        <authorList>
            <person name="Tai S.-H."/>
            <person name="Niikura M."/>
            <person name="Cheng H.H."/>
            <person name="Kruger J.M."/>
            <person name="Wise A.G."/>
            <person name="Maes R.K."/>
        </authorList>
    </citation>
    <scope>NUCLEOTIDE SEQUENCE</scope>
    <source>
        <strain evidence="3">C-27</strain>
    </source>
</reference>
<dbReference type="RefSeq" id="YP_003331581.1">
    <property type="nucleotide sequence ID" value="NC_013590.2"/>
</dbReference>
<dbReference type="KEGG" id="vg:8658586"/>
<dbReference type="InterPro" id="IPR007923">
    <property type="entry name" value="Herpes_gL_N"/>
</dbReference>
<sequence length="147" mass="16713">MWVFVLLLLKIYIPDFGASEEQVQYDGIDVILLGPCRDHRVEKKLYGLGDENIKEDLAGIIVRADCNPPEVILWFKGDKRAYWVNPFVALQGLAEDVRRMSVPIHLKSRFTDVLDTAFRRDQLAPDADTLPPPPRDSPSLQDSIKLP</sequence>
<evidence type="ECO:0000313" key="4">
    <source>
        <dbReference type="EMBL" id="ANG65600.1"/>
    </source>
</evidence>
<feature type="domain" description="Herpesvirus glycoprotein L N-terminal" evidence="2">
    <location>
        <begin position="56"/>
        <end position="108"/>
    </location>
</feature>
<dbReference type="EMBL" id="MH027338">
    <property type="protein sequence ID" value="AVR53449.1"/>
    <property type="molecule type" value="mRNA"/>
</dbReference>
<organismHost>
    <name type="scientific">Felidae</name>
    <name type="common">cat family</name>
    <dbReference type="NCBI Taxonomy" id="9681"/>
</organismHost>
<evidence type="ECO:0000313" key="6">
    <source>
        <dbReference type="Proteomes" id="UP000098246"/>
    </source>
</evidence>
<gene>
    <name evidence="3" type="primary">UL1</name>
</gene>
<accession>O37929</accession>
<evidence type="ECO:0000313" key="3">
    <source>
        <dbReference type="EMBL" id="AAB80764.1"/>
    </source>
</evidence>
<evidence type="ECO:0000259" key="2">
    <source>
        <dbReference type="Pfam" id="PF05259"/>
    </source>
</evidence>
<feature type="region of interest" description="Disordered" evidence="1">
    <location>
        <begin position="123"/>
        <end position="147"/>
    </location>
</feature>
<organism evidence="3 7">
    <name type="scientific">Feline herpesvirus 1</name>
    <name type="common">FeHV-1</name>
    <name type="synonym">Feline viral rhinotracheitis virus</name>
    <dbReference type="NCBI Taxonomy" id="10334"/>
    <lineage>
        <taxon>Viruses</taxon>
        <taxon>Duplodnaviria</taxon>
        <taxon>Heunggongvirae</taxon>
        <taxon>Peploviricota</taxon>
        <taxon>Herviviricetes</taxon>
        <taxon>Herpesvirales</taxon>
        <taxon>Orthoherpesviridae</taxon>
        <taxon>Alphaherpesvirinae</taxon>
        <taxon>Varicellovirus</taxon>
        <taxon>Varicellovirus felidalpha1</taxon>
    </lineage>
</organism>
<dbReference type="Gene3D" id="3.30.390.170">
    <property type="match status" value="1"/>
</dbReference>
<keyword evidence="7" id="KW-1185">Reference proteome</keyword>
<proteinExistence type="evidence at transcript level"/>
<dbReference type="Pfam" id="PF05259">
    <property type="entry name" value="Herpes_UL1"/>
    <property type="match status" value="1"/>
</dbReference>
<feature type="compositionally biased region" description="Polar residues" evidence="1">
    <location>
        <begin position="138"/>
        <end position="147"/>
    </location>
</feature>
<dbReference type="PROSITE" id="PS52024">
    <property type="entry name" value="GL_AHV"/>
    <property type="match status" value="1"/>
</dbReference>
<protein>
    <submittedName>
        <fullName evidence="3">Envelope glycoprotein L</fullName>
    </submittedName>
</protein>
<dbReference type="GO" id="GO:0019031">
    <property type="term" value="C:viral envelope"/>
    <property type="evidence" value="ECO:0007669"/>
    <property type="project" value="UniProtKB-KW"/>
</dbReference>
<name>O37929_FHV1</name>
<reference evidence="5" key="4">
    <citation type="submission" date="2018-03" db="EMBL/GenBank/DDBJ databases">
        <title>Feline Herpesvirus 1 isolate HR-1.</title>
        <authorList>
            <person name="Tian J."/>
            <person name="Liu Y."/>
            <person name="Liu X."/>
            <person name="Sun X."/>
            <person name="Zhang J."/>
            <person name="Qu L."/>
        </authorList>
    </citation>
    <scope>NUCLEOTIDE SEQUENCE</scope>
    <source>
        <strain evidence="5">HR-1</strain>
    </source>
</reference>
<reference evidence="4 6" key="3">
    <citation type="submission" date="2015-04" db="EMBL/GenBank/DDBJ databases">
        <title>Diversity among historical and modern clinical isolates of feline herpesvirus 1.</title>
        <authorList>
            <person name="Vaz P.K."/>
            <person name="Job N."/>
            <person name="Horsington J."/>
            <person name="Hartley C.A."/>
            <person name="Ficorilli N."/>
            <person name="Browning G.F."/>
            <person name="Devlin J.M."/>
        </authorList>
    </citation>
    <scope>NUCLEOTIDE SEQUENCE [LARGE SCALE GENOMIC DNA]</scope>
    <source>
        <strain evidence="4">Feligen</strain>
    </source>
</reference>
<reference evidence="3 7" key="2">
    <citation type="journal article" date="2010" name="Virology">
        <title>Complete genomic sequence and an infectious BAC clone of feline herpesvirus-1 (FHV-1).</title>
        <authorList>
            <person name="Tai S.H."/>
            <person name="Niikura M."/>
            <person name="Cheng H.H."/>
            <person name="Kruger J.M."/>
            <person name="Wise A.G."/>
            <person name="Maes R.K."/>
        </authorList>
    </citation>
    <scope>NUCLEOTIDE SEQUENCE [LARGE SCALE GENOMIC DNA]</scope>
    <source>
        <strain evidence="3">C-27</strain>
    </source>
</reference>
<keyword evidence="3" id="KW-0261">Viral envelope protein</keyword>
<evidence type="ECO:0000256" key="1">
    <source>
        <dbReference type="SAM" id="MobiDB-lite"/>
    </source>
</evidence>
<evidence type="ECO:0000313" key="7">
    <source>
        <dbReference type="Proteomes" id="UP000149016"/>
    </source>
</evidence>
<dbReference type="InterPro" id="IPR038311">
    <property type="entry name" value="Herpes_gL_N_sf"/>
</dbReference>